<dbReference type="InterPro" id="IPR003439">
    <property type="entry name" value="ABC_transporter-like_ATP-bd"/>
</dbReference>
<keyword evidence="3 8" id="KW-0812">Transmembrane</keyword>
<dbReference type="SUPFAM" id="SSF52540">
    <property type="entry name" value="P-loop containing nucleoside triphosphate hydrolases"/>
    <property type="match status" value="2"/>
</dbReference>
<feature type="transmembrane region" description="Helical" evidence="8">
    <location>
        <begin position="365"/>
        <end position="387"/>
    </location>
</feature>
<dbReference type="RefSeq" id="XP_024714542.1">
    <property type="nucleotide sequence ID" value="XM_024857406.1"/>
</dbReference>
<feature type="transmembrane region" description="Helical" evidence="8">
    <location>
        <begin position="609"/>
        <end position="629"/>
    </location>
</feature>
<evidence type="ECO:0000313" key="10">
    <source>
        <dbReference type="EMBL" id="PSK39405.1"/>
    </source>
</evidence>
<evidence type="ECO:0000256" key="2">
    <source>
        <dbReference type="ARBA" id="ARBA00022448"/>
    </source>
</evidence>
<dbReference type="AlphaFoldDB" id="A0A2P7YTV5"/>
<dbReference type="GO" id="GO:0140359">
    <property type="term" value="F:ABC-type transporter activity"/>
    <property type="evidence" value="ECO:0007669"/>
    <property type="project" value="InterPro"/>
</dbReference>
<dbReference type="STRING" id="418784.A0A2P7YTV5"/>
<dbReference type="PROSITE" id="PS50893">
    <property type="entry name" value="ABC_TRANSPORTER_2"/>
    <property type="match status" value="2"/>
</dbReference>
<feature type="transmembrane region" description="Helical" evidence="8">
    <location>
        <begin position="1125"/>
        <end position="1148"/>
    </location>
</feature>
<dbReference type="VEuPathDB" id="FungiDB:C7M61_002016"/>
<feature type="transmembrane region" description="Helical" evidence="8">
    <location>
        <begin position="536"/>
        <end position="560"/>
    </location>
</feature>
<sequence>MSELAGSQTLFVPENERVSLDVNNLAVTVKSKDVESGVVPILDRVSFELPTNNIMAIMGGSGAGKTTLLNVLAQRLNVNHATMSFSGSVEYETASGKKITTAYMQQEDVFLPGLTLQETLMYQAELRMPGITQFERRELVESLLLLLMLNHRADEIVKSFTNHINLSGGEQRRTSLAIQLLNKPSLLFLDEPTTGLDTTSALTLVRILRTLASPQIGITIILSIHQPRPEIAALFDKLCVLARGGRLIYCDALADANAYFARLHEKKVVEKLEDADSFQTFNTLMSMSVKLTRSATEEARTSRIVDSLVESWRVEHSREFSLTTNEEQSKFKGNMKKFSSTQPLPLWKEIYVLTRRTFKLSYRDYFSLIALNGMSLSLAIVLGWMFWKPPADLAGIRSITSSLYVVIEVLGFAPLLMELERLWAHDGVFFFKEYKERCVSIPGFVISRRLGKLLLEDIPVSFLFSVVTYFMWGLRLGPDYEGPQNDPYHFGIFYAIAFLVTAIAFSTGFVCFTLGSDFSISALISNAFYQLQNSGCGYFVNAATMPVYVRWVKYCAYFWYAFGGLTANQYTDWNGQCPYPQDDERCLEYTGNYQLNMLGFPQNWIGEPIGILVAWWIGFNIMAGIFLCFRNYDMAVAKKKKNRIGGDEEDERKLLELSSECSEEKDRVARDSVAINVKKITLSVKVRESRSLLAKRVDRVLLDNVTANFKANAVNVIMGPSGGGKTTFLNFLADRLPKTSSFSRSGNILLNNYTEVSPSEFSKIAAYVTQHDNLLIPQLTVRETLYFQAKLRLPVEEHLRIPSIIALLLRQTGLVDCADTPVGSATVKGISGGEKRRVSIAIQLLGRPKILFLDEPTSGLDVATSKSILTLLHELAEQGTTIILTIHQPSKEMFWQFDSMVLLARGGFVVYNGDVDVMPRYFDKLGHPCPQDVNFADHVLDTVSKRSTESKEESLARVNFMIQNWKKEDQISEKEALVLNEIDLAKYKPIGAPPFMAFKTVLHRTTIVSLRSVDVMFARVFQVCALGAIYAIFFAPLKNNVQGISDRLGLTQSVINLYFCGLINNLSIYPTQRDLFHQEYKDSAYGTLVFHAAYFLVELPFEFVPCVFFSALVVFGIGLPRNAGMFFAMLLTSTLVTNCGDSLGIICTSIFEHLGLATNVLANIVMVAIFMAGTMSLHMPPFFEGWNYINPAKYAVQICTNLAFPNQEFECGEGVADCSLNTGEAVLDYYGLDAKVGNAIGAFIACVVVYRIVAVGCTYTRARFFV</sequence>
<keyword evidence="6 8" id="KW-1133">Transmembrane helix</keyword>
<evidence type="ECO:0000259" key="9">
    <source>
        <dbReference type="PROSITE" id="PS50893"/>
    </source>
</evidence>
<evidence type="ECO:0000256" key="5">
    <source>
        <dbReference type="ARBA" id="ARBA00022840"/>
    </source>
</evidence>
<reference evidence="10 11" key="1">
    <citation type="submission" date="2018-03" db="EMBL/GenBank/DDBJ databases">
        <title>Candida pseudohaemulonii genome assembly and annotation.</title>
        <authorList>
            <person name="Munoz J.F."/>
            <person name="Gade L.G."/>
            <person name="Chow N.A."/>
            <person name="Litvintseva A.P."/>
            <person name="Loparev V.N."/>
            <person name="Cuomo C.A."/>
        </authorList>
    </citation>
    <scope>NUCLEOTIDE SEQUENCE [LARGE SCALE GENOMIC DNA]</scope>
    <source>
        <strain evidence="10 11">B12108</strain>
    </source>
</reference>
<evidence type="ECO:0000256" key="1">
    <source>
        <dbReference type="ARBA" id="ARBA00004141"/>
    </source>
</evidence>
<evidence type="ECO:0000256" key="3">
    <source>
        <dbReference type="ARBA" id="ARBA00022692"/>
    </source>
</evidence>
<dbReference type="Pfam" id="PF01061">
    <property type="entry name" value="ABC2_membrane"/>
    <property type="match status" value="2"/>
</dbReference>
<dbReference type="GeneID" id="36565406"/>
<evidence type="ECO:0000256" key="7">
    <source>
        <dbReference type="ARBA" id="ARBA00023136"/>
    </source>
</evidence>
<feature type="domain" description="ABC transporter" evidence="9">
    <location>
        <begin position="20"/>
        <end position="268"/>
    </location>
</feature>
<comment type="caution">
    <text evidence="10">The sequence shown here is derived from an EMBL/GenBank/DDBJ whole genome shotgun (WGS) entry which is preliminary data.</text>
</comment>
<dbReference type="PANTHER" id="PTHR48041">
    <property type="entry name" value="ABC TRANSPORTER G FAMILY MEMBER 28"/>
    <property type="match status" value="1"/>
</dbReference>
<feature type="transmembrane region" description="Helical" evidence="8">
    <location>
        <begin position="453"/>
        <end position="472"/>
    </location>
</feature>
<dbReference type="Pfam" id="PF00005">
    <property type="entry name" value="ABC_tran"/>
    <property type="match status" value="2"/>
</dbReference>
<name>A0A2P7YTV5_9ASCO</name>
<dbReference type="InterPro" id="IPR043926">
    <property type="entry name" value="ABCG_dom"/>
</dbReference>
<dbReference type="GO" id="GO:0016020">
    <property type="term" value="C:membrane"/>
    <property type="evidence" value="ECO:0007669"/>
    <property type="project" value="UniProtKB-SubCell"/>
</dbReference>
<dbReference type="InterPro" id="IPR050352">
    <property type="entry name" value="ABCG_transporters"/>
</dbReference>
<keyword evidence="4" id="KW-0547">Nucleotide-binding</keyword>
<feature type="transmembrane region" description="Helical" evidence="8">
    <location>
        <begin position="1016"/>
        <end position="1035"/>
    </location>
</feature>
<organism evidence="10 11">
    <name type="scientific">Candidozyma pseudohaemuli</name>
    <dbReference type="NCBI Taxonomy" id="418784"/>
    <lineage>
        <taxon>Eukaryota</taxon>
        <taxon>Fungi</taxon>
        <taxon>Dikarya</taxon>
        <taxon>Ascomycota</taxon>
        <taxon>Saccharomycotina</taxon>
        <taxon>Pichiomycetes</taxon>
        <taxon>Metschnikowiaceae</taxon>
        <taxon>Candidozyma</taxon>
    </lineage>
</organism>
<dbReference type="InterPro" id="IPR003593">
    <property type="entry name" value="AAA+_ATPase"/>
</dbReference>
<feature type="transmembrane region" description="Helical" evidence="8">
    <location>
        <begin position="1055"/>
        <end position="1071"/>
    </location>
</feature>
<dbReference type="InterPro" id="IPR013525">
    <property type="entry name" value="ABC2_TM"/>
</dbReference>
<feature type="transmembrane region" description="Helical" evidence="8">
    <location>
        <begin position="1092"/>
        <end position="1119"/>
    </location>
</feature>
<dbReference type="PROSITE" id="PS00211">
    <property type="entry name" value="ABC_TRANSPORTER_1"/>
    <property type="match status" value="1"/>
</dbReference>
<dbReference type="InterPro" id="IPR017871">
    <property type="entry name" value="ABC_transporter-like_CS"/>
</dbReference>
<keyword evidence="5" id="KW-0067">ATP-binding</keyword>
<dbReference type="Gene3D" id="3.40.50.300">
    <property type="entry name" value="P-loop containing nucleotide triphosphate hydrolases"/>
    <property type="match status" value="2"/>
</dbReference>
<evidence type="ECO:0000256" key="8">
    <source>
        <dbReference type="SAM" id="Phobius"/>
    </source>
</evidence>
<dbReference type="SMART" id="SM00382">
    <property type="entry name" value="AAA"/>
    <property type="match status" value="2"/>
</dbReference>
<evidence type="ECO:0000313" key="11">
    <source>
        <dbReference type="Proteomes" id="UP000241107"/>
    </source>
</evidence>
<dbReference type="EMBL" id="PYFQ01000003">
    <property type="protein sequence ID" value="PSK39405.1"/>
    <property type="molecule type" value="Genomic_DNA"/>
</dbReference>
<feature type="transmembrane region" description="Helical" evidence="8">
    <location>
        <begin position="492"/>
        <end position="515"/>
    </location>
</feature>
<dbReference type="PANTHER" id="PTHR48041:SF119">
    <property type="entry name" value="ROA1P"/>
    <property type="match status" value="1"/>
</dbReference>
<evidence type="ECO:0000256" key="6">
    <source>
        <dbReference type="ARBA" id="ARBA00022989"/>
    </source>
</evidence>
<keyword evidence="11" id="KW-1185">Reference proteome</keyword>
<dbReference type="GO" id="GO:0005524">
    <property type="term" value="F:ATP binding"/>
    <property type="evidence" value="ECO:0007669"/>
    <property type="project" value="UniProtKB-KW"/>
</dbReference>
<dbReference type="OrthoDB" id="66620at2759"/>
<feature type="domain" description="ABC transporter" evidence="9">
    <location>
        <begin position="675"/>
        <end position="930"/>
    </location>
</feature>
<comment type="subcellular location">
    <subcellularLocation>
        <location evidence="1">Membrane</location>
        <topology evidence="1">Multi-pass membrane protein</topology>
    </subcellularLocation>
</comment>
<accession>A0A2P7YTV5</accession>
<dbReference type="InterPro" id="IPR027417">
    <property type="entry name" value="P-loop_NTPase"/>
</dbReference>
<keyword evidence="2" id="KW-0813">Transport</keyword>
<evidence type="ECO:0000256" key="4">
    <source>
        <dbReference type="ARBA" id="ARBA00022741"/>
    </source>
</evidence>
<feature type="transmembrane region" description="Helical" evidence="8">
    <location>
        <begin position="1160"/>
        <end position="1179"/>
    </location>
</feature>
<keyword evidence="7 8" id="KW-0472">Membrane</keyword>
<protein>
    <recommendedName>
        <fullName evidence="9">ABC transporter domain-containing protein</fullName>
    </recommendedName>
</protein>
<feature type="transmembrane region" description="Helical" evidence="8">
    <location>
        <begin position="1239"/>
        <end position="1260"/>
    </location>
</feature>
<dbReference type="Proteomes" id="UP000241107">
    <property type="component" value="Unassembled WGS sequence"/>
</dbReference>
<gene>
    <name evidence="10" type="ORF">C7M61_002016</name>
</gene>
<dbReference type="Pfam" id="PF19055">
    <property type="entry name" value="ABC2_membrane_7"/>
    <property type="match status" value="1"/>
</dbReference>
<proteinExistence type="predicted"/>
<dbReference type="GO" id="GO:0016887">
    <property type="term" value="F:ATP hydrolysis activity"/>
    <property type="evidence" value="ECO:0007669"/>
    <property type="project" value="InterPro"/>
</dbReference>